<dbReference type="Proteomes" id="UP000196778">
    <property type="component" value="Unassembled WGS sequence"/>
</dbReference>
<evidence type="ECO:0000259" key="4">
    <source>
        <dbReference type="SMART" id="SM00894"/>
    </source>
</evidence>
<keyword evidence="6" id="KW-1185">Reference proteome</keyword>
<evidence type="ECO:0000256" key="3">
    <source>
        <dbReference type="SAM" id="Phobius"/>
    </source>
</evidence>
<feature type="compositionally biased region" description="Basic and acidic residues" evidence="2">
    <location>
        <begin position="185"/>
        <end position="199"/>
    </location>
</feature>
<dbReference type="AlphaFoldDB" id="A0A1R4IJU0"/>
<feature type="region of interest" description="Disordered" evidence="2">
    <location>
        <begin position="1"/>
        <end position="21"/>
    </location>
</feature>
<sequence length="199" mass="21040">MSHAPIPSEAEAETARPIPRERPRVTRRLALICTGAALAVGMLLGAAANGESGVLRRDLAAVQDRLVTAEELVAASEERTAQLGRTHDAELVALTERHEDEVEAVEETARASAADASSELEEAQALIAEQKRTIESHQERISDLESTPSNVVEPQAEYVGSVSFGNCSEARAAGAAPVYSGDPGYGRHLDRDGDGVGCE</sequence>
<dbReference type="RefSeq" id="WP_245827185.1">
    <property type="nucleotide sequence ID" value="NZ_FUKR01000010.1"/>
</dbReference>
<feature type="transmembrane region" description="Helical" evidence="3">
    <location>
        <begin position="29"/>
        <end position="48"/>
    </location>
</feature>
<evidence type="ECO:0000313" key="6">
    <source>
        <dbReference type="Proteomes" id="UP000196778"/>
    </source>
</evidence>
<evidence type="ECO:0000313" key="5">
    <source>
        <dbReference type="EMBL" id="SJN19633.1"/>
    </source>
</evidence>
<proteinExistence type="predicted"/>
<dbReference type="SMART" id="SM00894">
    <property type="entry name" value="Excalibur"/>
    <property type="match status" value="1"/>
</dbReference>
<reference evidence="6" key="1">
    <citation type="submission" date="2017-02" db="EMBL/GenBank/DDBJ databases">
        <authorList>
            <person name="Dridi B."/>
        </authorList>
    </citation>
    <scope>NUCLEOTIDE SEQUENCE [LARGE SCALE GENOMIC DNA]</scope>
    <source>
        <strain evidence="6">EB411</strain>
    </source>
</reference>
<keyword evidence="1" id="KW-0175">Coiled coil</keyword>
<gene>
    <name evidence="5" type="ORF">FM119_02000</name>
</gene>
<dbReference type="InterPro" id="IPR008613">
    <property type="entry name" value="Excalibur_Ca-bd_domain"/>
</dbReference>
<feature type="coiled-coil region" evidence="1">
    <location>
        <begin position="113"/>
        <end position="147"/>
    </location>
</feature>
<protein>
    <recommendedName>
        <fullName evidence="4">Excalibur calcium-binding domain-containing protein</fullName>
    </recommendedName>
</protein>
<evidence type="ECO:0000256" key="1">
    <source>
        <dbReference type="SAM" id="Coils"/>
    </source>
</evidence>
<keyword evidence="3" id="KW-1133">Transmembrane helix</keyword>
<keyword evidence="3" id="KW-0812">Transmembrane</keyword>
<feature type="domain" description="Excalibur calcium-binding" evidence="4">
    <location>
        <begin position="163"/>
        <end position="199"/>
    </location>
</feature>
<accession>A0A1R4IJU0</accession>
<dbReference type="EMBL" id="FUKR01000010">
    <property type="protein sequence ID" value="SJN19633.1"/>
    <property type="molecule type" value="Genomic_DNA"/>
</dbReference>
<dbReference type="Pfam" id="PF05901">
    <property type="entry name" value="Excalibur"/>
    <property type="match status" value="1"/>
</dbReference>
<organism evidence="5 6">
    <name type="scientific">Mycetocola reblochoni REB411</name>
    <dbReference type="NCBI Taxonomy" id="1255698"/>
    <lineage>
        <taxon>Bacteria</taxon>
        <taxon>Bacillati</taxon>
        <taxon>Actinomycetota</taxon>
        <taxon>Actinomycetes</taxon>
        <taxon>Micrococcales</taxon>
        <taxon>Microbacteriaceae</taxon>
        <taxon>Mycetocola</taxon>
    </lineage>
</organism>
<feature type="region of interest" description="Disordered" evidence="2">
    <location>
        <begin position="172"/>
        <end position="199"/>
    </location>
</feature>
<keyword evidence="3" id="KW-0472">Membrane</keyword>
<name>A0A1R4IJU0_9MICO</name>
<evidence type="ECO:0000256" key="2">
    <source>
        <dbReference type="SAM" id="MobiDB-lite"/>
    </source>
</evidence>